<proteinExistence type="predicted"/>
<evidence type="ECO:0008006" key="5">
    <source>
        <dbReference type="Google" id="ProtNLM"/>
    </source>
</evidence>
<evidence type="ECO:0000313" key="3">
    <source>
        <dbReference type="EMBL" id="SHM62025.1"/>
    </source>
</evidence>
<keyword evidence="2" id="KW-0732">Signal</keyword>
<name>A0A1M7K9Y7_9BACT</name>
<feature type="transmembrane region" description="Helical" evidence="1">
    <location>
        <begin position="249"/>
        <end position="274"/>
    </location>
</feature>
<feature type="signal peptide" evidence="2">
    <location>
        <begin position="1"/>
        <end position="24"/>
    </location>
</feature>
<keyword evidence="1" id="KW-0812">Transmembrane</keyword>
<reference evidence="3 4" key="1">
    <citation type="submission" date="2016-11" db="EMBL/GenBank/DDBJ databases">
        <authorList>
            <person name="Jaros S."/>
            <person name="Januszkiewicz K."/>
            <person name="Wedrychowicz H."/>
        </authorList>
    </citation>
    <scope>NUCLEOTIDE SEQUENCE [LARGE SCALE GENOMIC DNA]</scope>
    <source>
        <strain evidence="3 4">CGMCC 1.6102</strain>
    </source>
</reference>
<evidence type="ECO:0000256" key="1">
    <source>
        <dbReference type="SAM" id="Phobius"/>
    </source>
</evidence>
<dbReference type="InterPro" id="IPR025367">
    <property type="entry name" value="DUF4271"/>
</dbReference>
<sequence>MKGRYQFFLLLTAILWMAGFPAQAVSQVLLNHDPEIETSSDRGLLFPNEEVSVWVNTRQFESADWRIRLPEGAALFMNEELWQVVEKDTVLFISNRDLESRLKESGKLKITAFKKGIAPEDLSVKKGFFGPEAERPAVLSEVSDNRRSKDRFKDFFFTVVLVILFFLALFRILFPSIFGLFWNPLAIFSFEDLWESVSFSKVYSAELLFYLILINMGMALMGILGMYIFDVDFFGFSLESDFDVMIFAWLAFTLTLTLVTFLKFIWLGINTYIFELQKIALPHFFYLLKVSGFGLLVLIGTTVIFYTNDLLYGGISVWWLYKAFLVLYTLGIIGLSIWLYKKNGFNNYHLFSYLCSSELIPFLVICKFLLG</sequence>
<feature type="transmembrane region" description="Helical" evidence="1">
    <location>
        <begin position="155"/>
        <end position="174"/>
    </location>
</feature>
<dbReference type="Pfam" id="PF14093">
    <property type="entry name" value="DUF4271"/>
    <property type="match status" value="1"/>
</dbReference>
<dbReference type="AlphaFoldDB" id="A0A1M7K9Y7"/>
<feature type="transmembrane region" description="Helical" evidence="1">
    <location>
        <begin position="318"/>
        <end position="338"/>
    </location>
</feature>
<feature type="chain" id="PRO_5009927504" description="DUF4271 domain-containing protein" evidence="2">
    <location>
        <begin position="25"/>
        <end position="371"/>
    </location>
</feature>
<organism evidence="3 4">
    <name type="scientific">Cyclobacterium lianum</name>
    <dbReference type="NCBI Taxonomy" id="388280"/>
    <lineage>
        <taxon>Bacteria</taxon>
        <taxon>Pseudomonadati</taxon>
        <taxon>Bacteroidota</taxon>
        <taxon>Cytophagia</taxon>
        <taxon>Cytophagales</taxon>
        <taxon>Cyclobacteriaceae</taxon>
        <taxon>Cyclobacterium</taxon>
    </lineage>
</organism>
<accession>A0A1M7K9Y7</accession>
<dbReference type="STRING" id="388280.SAMN04488057_102357"/>
<feature type="transmembrane region" description="Helical" evidence="1">
    <location>
        <begin position="286"/>
        <end position="306"/>
    </location>
</feature>
<evidence type="ECO:0000256" key="2">
    <source>
        <dbReference type="SAM" id="SignalP"/>
    </source>
</evidence>
<dbReference type="Proteomes" id="UP000184513">
    <property type="component" value="Unassembled WGS sequence"/>
</dbReference>
<gene>
    <name evidence="3" type="ORF">SAMN04488057_102357</name>
</gene>
<keyword evidence="4" id="KW-1185">Reference proteome</keyword>
<keyword evidence="1" id="KW-1133">Transmembrane helix</keyword>
<dbReference type="RefSeq" id="WP_073092667.1">
    <property type="nucleotide sequence ID" value="NZ_FRCY01000002.1"/>
</dbReference>
<dbReference type="EMBL" id="FRCY01000002">
    <property type="protein sequence ID" value="SHM62025.1"/>
    <property type="molecule type" value="Genomic_DNA"/>
</dbReference>
<protein>
    <recommendedName>
        <fullName evidence="5">DUF4271 domain-containing protein</fullName>
    </recommendedName>
</protein>
<evidence type="ECO:0000313" key="4">
    <source>
        <dbReference type="Proteomes" id="UP000184513"/>
    </source>
</evidence>
<feature type="transmembrane region" description="Helical" evidence="1">
    <location>
        <begin position="207"/>
        <end position="229"/>
    </location>
</feature>
<dbReference type="OrthoDB" id="975088at2"/>
<keyword evidence="1" id="KW-0472">Membrane</keyword>